<protein>
    <submittedName>
        <fullName evidence="5">Transcriptional regulator</fullName>
    </submittedName>
</protein>
<dbReference type="Pfam" id="PF00392">
    <property type="entry name" value="GntR"/>
    <property type="match status" value="1"/>
</dbReference>
<dbReference type="InterPro" id="IPR000524">
    <property type="entry name" value="Tscrpt_reg_HTH_GntR"/>
</dbReference>
<keyword evidence="1" id="KW-0805">Transcription regulation</keyword>
<evidence type="ECO:0000259" key="4">
    <source>
        <dbReference type="PROSITE" id="PS50949"/>
    </source>
</evidence>
<dbReference type="SMART" id="SM00866">
    <property type="entry name" value="UTRA"/>
    <property type="match status" value="1"/>
</dbReference>
<dbReference type="SUPFAM" id="SSF64288">
    <property type="entry name" value="Chorismate lyase-like"/>
    <property type="match status" value="1"/>
</dbReference>
<dbReference type="Gene3D" id="1.10.10.10">
    <property type="entry name" value="Winged helix-like DNA-binding domain superfamily/Winged helix DNA-binding domain"/>
    <property type="match status" value="1"/>
</dbReference>
<dbReference type="KEGG" id="ahm:TL08_21105"/>
<evidence type="ECO:0000313" key="5">
    <source>
        <dbReference type="EMBL" id="AOS65011.1"/>
    </source>
</evidence>
<evidence type="ECO:0000256" key="3">
    <source>
        <dbReference type="ARBA" id="ARBA00023163"/>
    </source>
</evidence>
<proteinExistence type="predicted"/>
<name>A0AAC9N0K9_9PSEU</name>
<dbReference type="InterPro" id="IPR028978">
    <property type="entry name" value="Chorismate_lyase_/UTRA_dom_sf"/>
</dbReference>
<keyword evidence="2" id="KW-0238">DNA-binding</keyword>
<dbReference type="SUPFAM" id="SSF46785">
    <property type="entry name" value="Winged helix' DNA-binding domain"/>
    <property type="match status" value="1"/>
</dbReference>
<dbReference type="Proteomes" id="UP000095210">
    <property type="component" value="Chromosome"/>
</dbReference>
<dbReference type="PROSITE" id="PS50949">
    <property type="entry name" value="HTH_GNTR"/>
    <property type="match status" value="1"/>
</dbReference>
<organism evidence="5 6">
    <name type="scientific">Actinoalloteichus hymeniacidonis</name>
    <dbReference type="NCBI Taxonomy" id="340345"/>
    <lineage>
        <taxon>Bacteria</taxon>
        <taxon>Bacillati</taxon>
        <taxon>Actinomycetota</taxon>
        <taxon>Actinomycetes</taxon>
        <taxon>Pseudonocardiales</taxon>
        <taxon>Pseudonocardiaceae</taxon>
        <taxon>Actinoalloteichus</taxon>
    </lineage>
</organism>
<dbReference type="PANTHER" id="PTHR44846:SF17">
    <property type="entry name" value="GNTR-FAMILY TRANSCRIPTIONAL REGULATOR"/>
    <property type="match status" value="1"/>
</dbReference>
<evidence type="ECO:0000313" key="6">
    <source>
        <dbReference type="Proteomes" id="UP000095210"/>
    </source>
</evidence>
<dbReference type="InterPro" id="IPR050679">
    <property type="entry name" value="Bact_HTH_transcr_reg"/>
</dbReference>
<dbReference type="GO" id="GO:0003677">
    <property type="term" value="F:DNA binding"/>
    <property type="evidence" value="ECO:0007669"/>
    <property type="project" value="UniProtKB-KW"/>
</dbReference>
<dbReference type="Gene3D" id="3.40.1410.10">
    <property type="entry name" value="Chorismate lyase-like"/>
    <property type="match status" value="1"/>
</dbReference>
<dbReference type="InterPro" id="IPR011663">
    <property type="entry name" value="UTRA"/>
</dbReference>
<dbReference type="Pfam" id="PF07702">
    <property type="entry name" value="UTRA"/>
    <property type="match status" value="1"/>
</dbReference>
<dbReference type="EMBL" id="CP014859">
    <property type="protein sequence ID" value="AOS65011.1"/>
    <property type="molecule type" value="Genomic_DNA"/>
</dbReference>
<accession>A0AAC9N0K9</accession>
<dbReference type="InterPro" id="IPR036388">
    <property type="entry name" value="WH-like_DNA-bd_sf"/>
</dbReference>
<evidence type="ECO:0000256" key="1">
    <source>
        <dbReference type="ARBA" id="ARBA00023015"/>
    </source>
</evidence>
<evidence type="ECO:0000256" key="2">
    <source>
        <dbReference type="ARBA" id="ARBA00023125"/>
    </source>
</evidence>
<dbReference type="GO" id="GO:0045892">
    <property type="term" value="P:negative regulation of DNA-templated transcription"/>
    <property type="evidence" value="ECO:0007669"/>
    <property type="project" value="TreeGrafter"/>
</dbReference>
<gene>
    <name evidence="5" type="ORF">TL08_21105</name>
</gene>
<dbReference type="AlphaFoldDB" id="A0AAC9N0K9"/>
<dbReference type="GO" id="GO:0003700">
    <property type="term" value="F:DNA-binding transcription factor activity"/>
    <property type="evidence" value="ECO:0007669"/>
    <property type="project" value="InterPro"/>
</dbReference>
<dbReference type="SMART" id="SM00345">
    <property type="entry name" value="HTH_GNTR"/>
    <property type="match status" value="1"/>
</dbReference>
<sequence length="273" mass="30312">MHLAIADDLRDQIETGALAPGDQVPAAVDLAAKWGCSAGSARAALAVLKDEGRITGGRGTRATVRHPPERTTLSLSHKWSQIQKDLVLRPPHEREESGAIELTAGIPIAETEFSARYEVVHATEHQADVFGIELGDEVQKRSFEMVERKSGHRISWSVSYIPLYLIRSNPELLDDKNEPWPGGHQHQLYTVGVELDEFKRKLVAIQPTPGDRQKWGMDTGVAMILITTQSIDIQGRVVEYSEAVYPADRTEIEFSEPLKRWGTAAPKFQMGDN</sequence>
<dbReference type="CDD" id="cd07377">
    <property type="entry name" value="WHTH_GntR"/>
    <property type="match status" value="1"/>
</dbReference>
<keyword evidence="3" id="KW-0804">Transcription</keyword>
<reference evidence="6" key="1">
    <citation type="submission" date="2016-03" db="EMBL/GenBank/DDBJ databases">
        <title>Complete genome sequence of the type strain Actinoalloteichus hymeniacidonis DSM 45092.</title>
        <authorList>
            <person name="Schaffert L."/>
            <person name="Albersmeier A."/>
            <person name="Winkler A."/>
            <person name="Kalinowski J."/>
            <person name="Zotchev S."/>
            <person name="Ruckert C."/>
        </authorList>
    </citation>
    <scope>NUCLEOTIDE SEQUENCE [LARGE SCALE GENOMIC DNA]</scope>
    <source>
        <strain evidence="6">HPA177(T) (DSM 45092(T))</strain>
    </source>
</reference>
<keyword evidence="6" id="KW-1185">Reference proteome</keyword>
<feature type="domain" description="HTH gntR-type" evidence="4">
    <location>
        <begin position="1"/>
        <end position="67"/>
    </location>
</feature>
<dbReference type="PANTHER" id="PTHR44846">
    <property type="entry name" value="MANNOSYL-D-GLYCERATE TRANSPORT/METABOLISM SYSTEM REPRESSOR MNGR-RELATED"/>
    <property type="match status" value="1"/>
</dbReference>
<dbReference type="InterPro" id="IPR036390">
    <property type="entry name" value="WH_DNA-bd_sf"/>
</dbReference>